<dbReference type="Pfam" id="PF03734">
    <property type="entry name" value="YkuD"/>
    <property type="match status" value="1"/>
</dbReference>
<dbReference type="Gene3D" id="2.40.440.10">
    <property type="entry name" value="L,D-transpeptidase catalytic domain-like"/>
    <property type="match status" value="1"/>
</dbReference>
<dbReference type="InterPro" id="IPR038063">
    <property type="entry name" value="Transpep_catalytic_dom"/>
</dbReference>
<evidence type="ECO:0000313" key="10">
    <source>
        <dbReference type="Proteomes" id="UP000316225"/>
    </source>
</evidence>
<evidence type="ECO:0000259" key="8">
    <source>
        <dbReference type="PROSITE" id="PS52029"/>
    </source>
</evidence>
<dbReference type="SUPFAM" id="SSF47090">
    <property type="entry name" value="PGBD-like"/>
    <property type="match status" value="1"/>
</dbReference>
<accession>A0A562P1Q2</accession>
<dbReference type="Gene3D" id="1.10.101.10">
    <property type="entry name" value="PGBD-like superfamily/PGBD"/>
    <property type="match status" value="1"/>
</dbReference>
<dbReference type="SUPFAM" id="SSF141523">
    <property type="entry name" value="L,D-transpeptidase catalytic domain-like"/>
    <property type="match status" value="1"/>
</dbReference>
<dbReference type="GO" id="GO:0004180">
    <property type="term" value="F:carboxypeptidase activity"/>
    <property type="evidence" value="ECO:0007669"/>
    <property type="project" value="UniProtKB-ARBA"/>
</dbReference>
<dbReference type="PANTHER" id="PTHR41533">
    <property type="entry name" value="L,D-TRANSPEPTIDASE HI_1667-RELATED"/>
    <property type="match status" value="1"/>
</dbReference>
<dbReference type="InterPro" id="IPR002477">
    <property type="entry name" value="Peptidoglycan-bd-like"/>
</dbReference>
<dbReference type="AlphaFoldDB" id="A0A562P1Q2"/>
<gene>
    <name evidence="9" type="ORF">IQ24_00295</name>
</gene>
<protein>
    <submittedName>
        <fullName evidence="9">Murein L,D-transpeptidase YcbB/YkuD</fullName>
    </submittedName>
</protein>
<evidence type="ECO:0000256" key="7">
    <source>
        <dbReference type="PROSITE-ProRule" id="PRU01373"/>
    </source>
</evidence>
<dbReference type="GO" id="GO:0008360">
    <property type="term" value="P:regulation of cell shape"/>
    <property type="evidence" value="ECO:0007669"/>
    <property type="project" value="UniProtKB-UniRule"/>
</dbReference>
<evidence type="ECO:0000256" key="5">
    <source>
        <dbReference type="ARBA" id="ARBA00022984"/>
    </source>
</evidence>
<dbReference type="Pfam" id="PF20142">
    <property type="entry name" value="Scaffold"/>
    <property type="match status" value="1"/>
</dbReference>
<dbReference type="PANTHER" id="PTHR41533:SF2">
    <property type="entry name" value="BLR7131 PROTEIN"/>
    <property type="match status" value="1"/>
</dbReference>
<feature type="active site" description="Nucleophile" evidence="7">
    <location>
        <position position="408"/>
    </location>
</feature>
<dbReference type="Proteomes" id="UP000316225">
    <property type="component" value="Unassembled WGS sequence"/>
</dbReference>
<proteinExistence type="inferred from homology"/>
<dbReference type="EMBL" id="VLKU01000001">
    <property type="protein sequence ID" value="TWI38160.1"/>
    <property type="molecule type" value="Genomic_DNA"/>
</dbReference>
<evidence type="ECO:0000256" key="2">
    <source>
        <dbReference type="ARBA" id="ARBA00005992"/>
    </source>
</evidence>
<evidence type="ECO:0000256" key="4">
    <source>
        <dbReference type="ARBA" id="ARBA00022960"/>
    </source>
</evidence>
<dbReference type="InterPro" id="IPR052905">
    <property type="entry name" value="LD-transpeptidase_YkuD-like"/>
</dbReference>
<comment type="similarity">
    <text evidence="2">Belongs to the YkuD family.</text>
</comment>
<dbReference type="UniPathway" id="UPA00219"/>
<dbReference type="Pfam" id="PF01471">
    <property type="entry name" value="PG_binding_1"/>
    <property type="match status" value="1"/>
</dbReference>
<sequence length="497" mass="54668">MRLADAVAQSPGLADFYGSNGLKPIFMGEAGAARRAAVINAVAQAESHGLPAQRYHMARLMVLDAEGGTSVDAELAFAKALADWSHDLGGGVLNPQRIDSTFKREVLRRKTGDVMREFGASATPAAVLEGLAPKDPRYQILRNALAPANRLVAPAGTPMVPEVLLREGAQGDAVLALRTRLAAVGFDAGGAAQPDVFDMPLTLAVRSFQDATGLPADGVAGPRTIRMLNHGRGEANPAILVALERMRWMTGHDLNARHVWVNLPEYNARIMEGGHEVFVTRVVIGKAKVDFETPEFSDEMEHLVVNPRWNVPRSITVREYLPRLQANRHAVSHLDVVDGSGNVISRDRINFGQYTAANFPYRMRQKPSDDNALGVVKFMFPNPWNIYLHDTPTKHLFDQSQRAYSHGCIRIGRPRDLAFELMKGSYDDPQATFNRALESGRETYLNLRPTIPVHLVYFTAFPDESGQIRYYSDIYDRDAKVYAALAKLGVASAATDE</sequence>
<keyword evidence="4 7" id="KW-0133">Cell shape</keyword>
<reference evidence="9 10" key="1">
    <citation type="journal article" date="2015" name="Stand. Genomic Sci.">
        <title>Genomic Encyclopedia of Bacterial and Archaeal Type Strains, Phase III: the genomes of soil and plant-associated and newly described type strains.</title>
        <authorList>
            <person name="Whitman W.B."/>
            <person name="Woyke T."/>
            <person name="Klenk H.P."/>
            <person name="Zhou Y."/>
            <person name="Lilburn T.G."/>
            <person name="Beck B.J."/>
            <person name="De Vos P."/>
            <person name="Vandamme P."/>
            <person name="Eisen J.A."/>
            <person name="Garrity G."/>
            <person name="Hugenholtz P."/>
            <person name="Kyrpides N.C."/>
        </authorList>
    </citation>
    <scope>NUCLEOTIDE SEQUENCE [LARGE SCALE GENOMIC DNA]</scope>
    <source>
        <strain evidence="9 10">CGMCC 1.5364</strain>
    </source>
</reference>
<dbReference type="InterPro" id="IPR036366">
    <property type="entry name" value="PGBDSf"/>
</dbReference>
<dbReference type="GO" id="GO:0071555">
    <property type="term" value="P:cell wall organization"/>
    <property type="evidence" value="ECO:0007669"/>
    <property type="project" value="UniProtKB-UniRule"/>
</dbReference>
<dbReference type="InterPro" id="IPR036365">
    <property type="entry name" value="PGBD-like_sf"/>
</dbReference>
<dbReference type="GO" id="GO:0009252">
    <property type="term" value="P:peptidoglycan biosynthetic process"/>
    <property type="evidence" value="ECO:0007669"/>
    <property type="project" value="UniProtKB-UniPathway"/>
</dbReference>
<dbReference type="RefSeq" id="WP_242007858.1">
    <property type="nucleotide sequence ID" value="NZ_VLKU01000001.1"/>
</dbReference>
<dbReference type="GO" id="GO:0016740">
    <property type="term" value="F:transferase activity"/>
    <property type="evidence" value="ECO:0007669"/>
    <property type="project" value="UniProtKB-KW"/>
</dbReference>
<organism evidence="9 10">
    <name type="scientific">Paracoccus sulfuroxidans</name>
    <dbReference type="NCBI Taxonomy" id="384678"/>
    <lineage>
        <taxon>Bacteria</taxon>
        <taxon>Pseudomonadati</taxon>
        <taxon>Pseudomonadota</taxon>
        <taxon>Alphaproteobacteria</taxon>
        <taxon>Rhodobacterales</taxon>
        <taxon>Paracoccaceae</taxon>
        <taxon>Paracoccus</taxon>
    </lineage>
</organism>
<comment type="caution">
    <text evidence="9">The sequence shown here is derived from an EMBL/GenBank/DDBJ whole genome shotgun (WGS) entry which is preliminary data.</text>
</comment>
<dbReference type="InterPro" id="IPR005490">
    <property type="entry name" value="LD_TPept_cat_dom"/>
</dbReference>
<keyword evidence="5 7" id="KW-0573">Peptidoglycan synthesis</keyword>
<evidence type="ECO:0000256" key="3">
    <source>
        <dbReference type="ARBA" id="ARBA00022679"/>
    </source>
</evidence>
<dbReference type="CDD" id="cd16913">
    <property type="entry name" value="YkuD_like"/>
    <property type="match status" value="1"/>
</dbReference>
<dbReference type="PROSITE" id="PS52029">
    <property type="entry name" value="LD_TPASE"/>
    <property type="match status" value="1"/>
</dbReference>
<evidence type="ECO:0000256" key="6">
    <source>
        <dbReference type="ARBA" id="ARBA00023316"/>
    </source>
</evidence>
<dbReference type="InterPro" id="IPR045380">
    <property type="entry name" value="LD_TPept_scaffold_dom"/>
</dbReference>
<evidence type="ECO:0000313" key="9">
    <source>
        <dbReference type="EMBL" id="TWI38160.1"/>
    </source>
</evidence>
<feature type="domain" description="L,D-TPase catalytic" evidence="8">
    <location>
        <begin position="257"/>
        <end position="433"/>
    </location>
</feature>
<keyword evidence="3" id="KW-0808">Transferase</keyword>
<comment type="pathway">
    <text evidence="1 7">Cell wall biogenesis; peptidoglycan biosynthesis.</text>
</comment>
<evidence type="ECO:0000256" key="1">
    <source>
        <dbReference type="ARBA" id="ARBA00004752"/>
    </source>
</evidence>
<keyword evidence="6 7" id="KW-0961">Cell wall biogenesis/degradation</keyword>
<feature type="active site" description="Proton donor/acceptor" evidence="7">
    <location>
        <position position="389"/>
    </location>
</feature>
<keyword evidence="10" id="KW-1185">Reference proteome</keyword>
<name>A0A562P1Q2_9RHOB</name>